<gene>
    <name evidence="2" type="ORF">PLEPLA_LOCUS10264</name>
</gene>
<feature type="region of interest" description="Disordered" evidence="1">
    <location>
        <begin position="1"/>
        <end position="23"/>
    </location>
</feature>
<comment type="caution">
    <text evidence="2">The sequence shown here is derived from an EMBL/GenBank/DDBJ whole genome shotgun (WGS) entry which is preliminary data.</text>
</comment>
<feature type="compositionally biased region" description="Basic residues" evidence="1">
    <location>
        <begin position="12"/>
        <end position="21"/>
    </location>
</feature>
<sequence>MRFNGQYQGARKVVRRKRRRVHQDQLGLDSKHRQCIVFTFGCATGRRACPCAVRPTCLPARQMNRGDSYPKCTRFKCLSSLFPSLPVYLSHSLYTSEGSIKDDD</sequence>
<reference evidence="2" key="1">
    <citation type="submission" date="2020-03" db="EMBL/GenBank/DDBJ databases">
        <authorList>
            <person name="Weist P."/>
        </authorList>
    </citation>
    <scope>NUCLEOTIDE SEQUENCE</scope>
</reference>
<dbReference type="EMBL" id="CADEAL010000577">
    <property type="protein sequence ID" value="CAB1422349.1"/>
    <property type="molecule type" value="Genomic_DNA"/>
</dbReference>
<keyword evidence="3" id="KW-1185">Reference proteome</keyword>
<dbReference type="Proteomes" id="UP001153269">
    <property type="component" value="Unassembled WGS sequence"/>
</dbReference>
<dbReference type="AlphaFoldDB" id="A0A9N7U057"/>
<evidence type="ECO:0000313" key="3">
    <source>
        <dbReference type="Proteomes" id="UP001153269"/>
    </source>
</evidence>
<evidence type="ECO:0000256" key="1">
    <source>
        <dbReference type="SAM" id="MobiDB-lite"/>
    </source>
</evidence>
<evidence type="ECO:0000313" key="2">
    <source>
        <dbReference type="EMBL" id="CAB1422349.1"/>
    </source>
</evidence>
<name>A0A9N7U057_PLEPL</name>
<organism evidence="2 3">
    <name type="scientific">Pleuronectes platessa</name>
    <name type="common">European plaice</name>
    <dbReference type="NCBI Taxonomy" id="8262"/>
    <lineage>
        <taxon>Eukaryota</taxon>
        <taxon>Metazoa</taxon>
        <taxon>Chordata</taxon>
        <taxon>Craniata</taxon>
        <taxon>Vertebrata</taxon>
        <taxon>Euteleostomi</taxon>
        <taxon>Actinopterygii</taxon>
        <taxon>Neopterygii</taxon>
        <taxon>Teleostei</taxon>
        <taxon>Neoteleostei</taxon>
        <taxon>Acanthomorphata</taxon>
        <taxon>Carangaria</taxon>
        <taxon>Pleuronectiformes</taxon>
        <taxon>Pleuronectoidei</taxon>
        <taxon>Pleuronectidae</taxon>
        <taxon>Pleuronectes</taxon>
    </lineage>
</organism>
<proteinExistence type="predicted"/>
<protein>
    <submittedName>
        <fullName evidence="2">Uncharacterized protein</fullName>
    </submittedName>
</protein>
<accession>A0A9N7U057</accession>